<keyword evidence="5" id="KW-1185">Reference proteome</keyword>
<comment type="similarity">
    <text evidence="1">Belongs to the bacterial sugar transferase family.</text>
</comment>
<dbReference type="Proteomes" id="UP000003688">
    <property type="component" value="Unassembled WGS sequence"/>
</dbReference>
<proteinExistence type="inferred from homology"/>
<sequence length="216" mass="24916">MDAMDKKTKEDVWKRCYDLFFSAIGLVLLSPFLALIAGAVKISDGGPVFFRQRRVGRGGESFHIWKFRTMIVDAERSGLSVTRDGDARITRIGRVLRKTKLDELPQLWNVFKGEMSFVGPRPEVPKYVERYTPEQKQVLALKPGITDLATLKFRNEEELLKSAKDVELFYLTYCVPRKIELNLHYARKANLWRDSIIILQTLLPQKAFLQPLEIAE</sequence>
<dbReference type="EMBL" id="ABOX02000002">
    <property type="protein sequence ID" value="EEF63153.1"/>
    <property type="molecule type" value="Genomic_DNA"/>
</dbReference>
<evidence type="ECO:0000256" key="2">
    <source>
        <dbReference type="SAM" id="Phobius"/>
    </source>
</evidence>
<feature type="transmembrane region" description="Helical" evidence="2">
    <location>
        <begin position="20"/>
        <end position="43"/>
    </location>
</feature>
<evidence type="ECO:0000313" key="4">
    <source>
        <dbReference type="EMBL" id="EEF63153.1"/>
    </source>
</evidence>
<dbReference type="STRING" id="320771.Cflav_PD5788"/>
<organism evidence="4 5">
    <name type="scientific">Pedosphaera parvula (strain Ellin514)</name>
    <dbReference type="NCBI Taxonomy" id="320771"/>
    <lineage>
        <taxon>Bacteria</taxon>
        <taxon>Pseudomonadati</taxon>
        <taxon>Verrucomicrobiota</taxon>
        <taxon>Pedosphaerae</taxon>
        <taxon>Pedosphaerales</taxon>
        <taxon>Pedosphaeraceae</taxon>
        <taxon>Pedosphaera</taxon>
    </lineage>
</organism>
<reference evidence="4 5" key="1">
    <citation type="journal article" date="2011" name="J. Bacteriol.">
        <title>Genome sequence of 'Pedosphaera parvula' Ellin514, an aerobic Verrucomicrobial isolate from pasture soil.</title>
        <authorList>
            <person name="Kant R."/>
            <person name="van Passel M.W."/>
            <person name="Sangwan P."/>
            <person name="Palva A."/>
            <person name="Lucas S."/>
            <person name="Copeland A."/>
            <person name="Lapidus A."/>
            <person name="Glavina Del Rio T."/>
            <person name="Dalin E."/>
            <person name="Tice H."/>
            <person name="Bruce D."/>
            <person name="Goodwin L."/>
            <person name="Pitluck S."/>
            <person name="Chertkov O."/>
            <person name="Larimer F.W."/>
            <person name="Land M.L."/>
            <person name="Hauser L."/>
            <person name="Brettin T.S."/>
            <person name="Detter J.C."/>
            <person name="Han S."/>
            <person name="de Vos W.M."/>
            <person name="Janssen P.H."/>
            <person name="Smidt H."/>
        </authorList>
    </citation>
    <scope>NUCLEOTIDE SEQUENCE [LARGE SCALE GENOMIC DNA]</scope>
    <source>
        <strain evidence="4 5">Ellin514</strain>
    </source>
</reference>
<keyword evidence="2" id="KW-0472">Membrane</keyword>
<dbReference type="RefSeq" id="WP_007412966.1">
    <property type="nucleotide sequence ID" value="NZ_ABOX02000002.1"/>
</dbReference>
<gene>
    <name evidence="4" type="ORF">Cflav_PD5788</name>
</gene>
<dbReference type="PANTHER" id="PTHR30576">
    <property type="entry name" value="COLANIC BIOSYNTHESIS UDP-GLUCOSE LIPID CARRIER TRANSFERASE"/>
    <property type="match status" value="1"/>
</dbReference>
<evidence type="ECO:0000259" key="3">
    <source>
        <dbReference type="Pfam" id="PF02397"/>
    </source>
</evidence>
<keyword evidence="2" id="KW-1133">Transmembrane helix</keyword>
<evidence type="ECO:0000256" key="1">
    <source>
        <dbReference type="ARBA" id="ARBA00006464"/>
    </source>
</evidence>
<comment type="caution">
    <text evidence="4">The sequence shown here is derived from an EMBL/GenBank/DDBJ whole genome shotgun (WGS) entry which is preliminary data.</text>
</comment>
<accession>B9XAW8</accession>
<name>B9XAW8_PEDPL</name>
<keyword evidence="4" id="KW-0808">Transferase</keyword>
<dbReference type="InterPro" id="IPR003362">
    <property type="entry name" value="Bact_transf"/>
</dbReference>
<keyword evidence="2" id="KW-0812">Transmembrane</keyword>
<dbReference type="AlphaFoldDB" id="B9XAW8"/>
<evidence type="ECO:0000313" key="5">
    <source>
        <dbReference type="Proteomes" id="UP000003688"/>
    </source>
</evidence>
<dbReference type="Pfam" id="PF02397">
    <property type="entry name" value="Bac_transf"/>
    <property type="match status" value="1"/>
</dbReference>
<dbReference type="PANTHER" id="PTHR30576:SF20">
    <property type="entry name" value="QUINOVOSAMINEPHOSPHOTRANSFERAE-RELATED"/>
    <property type="match status" value="1"/>
</dbReference>
<dbReference type="GO" id="GO:0016780">
    <property type="term" value="F:phosphotransferase activity, for other substituted phosphate groups"/>
    <property type="evidence" value="ECO:0007669"/>
    <property type="project" value="TreeGrafter"/>
</dbReference>
<protein>
    <submittedName>
        <fullName evidence="4">Sugar transferase</fullName>
    </submittedName>
</protein>
<feature type="domain" description="Bacterial sugar transferase" evidence="3">
    <location>
        <begin position="14"/>
        <end position="202"/>
    </location>
</feature>